<evidence type="ECO:0000256" key="2">
    <source>
        <dbReference type="ARBA" id="ARBA00022840"/>
    </source>
</evidence>
<keyword evidence="5" id="KW-1185">Reference proteome</keyword>
<dbReference type="STRING" id="439292.Bsel_0376"/>
<dbReference type="InterPro" id="IPR003439">
    <property type="entry name" value="ABC_transporter-like_ATP-bd"/>
</dbReference>
<feature type="domain" description="ABC transporter" evidence="3">
    <location>
        <begin position="2"/>
        <end position="227"/>
    </location>
</feature>
<protein>
    <submittedName>
        <fullName evidence="4">ABC transporter related protein</fullName>
    </submittedName>
</protein>
<name>D6XX59_BACIE</name>
<proteinExistence type="predicted"/>
<keyword evidence="2" id="KW-0067">ATP-binding</keyword>
<dbReference type="AlphaFoldDB" id="D6XX59"/>
<gene>
    <name evidence="4" type="ordered locus">Bsel_0376</name>
</gene>
<dbReference type="SUPFAM" id="SSF52540">
    <property type="entry name" value="P-loop containing nucleoside triphosphate hydrolases"/>
    <property type="match status" value="1"/>
</dbReference>
<dbReference type="InterPro" id="IPR027417">
    <property type="entry name" value="P-loop_NTPase"/>
</dbReference>
<dbReference type="PANTHER" id="PTHR43158">
    <property type="entry name" value="SKFA PEPTIDE EXPORT ATP-BINDING PROTEIN SKFE"/>
    <property type="match status" value="1"/>
</dbReference>
<dbReference type="PROSITE" id="PS50893">
    <property type="entry name" value="ABC_TRANSPORTER_2"/>
    <property type="match status" value="1"/>
</dbReference>
<organism evidence="4 5">
    <name type="scientific">Bacillus selenitireducens (strain ATCC 700615 / DSM 15326 / MLS10)</name>
    <dbReference type="NCBI Taxonomy" id="439292"/>
    <lineage>
        <taxon>Bacteria</taxon>
        <taxon>Bacillati</taxon>
        <taxon>Bacillota</taxon>
        <taxon>Bacilli</taxon>
        <taxon>Bacillales</taxon>
        <taxon>Bacillaceae</taxon>
        <taxon>Salisediminibacterium</taxon>
    </lineage>
</organism>
<dbReference type="OrthoDB" id="9804819at2"/>
<dbReference type="HOGENOM" id="CLU_000604_1_2_9"/>
<dbReference type="KEGG" id="bse:Bsel_0376"/>
<evidence type="ECO:0000256" key="1">
    <source>
        <dbReference type="ARBA" id="ARBA00022741"/>
    </source>
</evidence>
<evidence type="ECO:0000313" key="4">
    <source>
        <dbReference type="EMBL" id="ADH97916.1"/>
    </source>
</evidence>
<dbReference type="SMART" id="SM00382">
    <property type="entry name" value="AAA"/>
    <property type="match status" value="1"/>
</dbReference>
<dbReference type="Gene3D" id="3.40.50.300">
    <property type="entry name" value="P-loop containing nucleotide triphosphate hydrolases"/>
    <property type="match status" value="1"/>
</dbReference>
<dbReference type="Proteomes" id="UP000000271">
    <property type="component" value="Chromosome"/>
</dbReference>
<reference evidence="4" key="1">
    <citation type="submission" date="2009-10" db="EMBL/GenBank/DDBJ databases">
        <title>Complete sequence of Bacillus selenitireducens MLS10.</title>
        <authorList>
            <consortium name="US DOE Joint Genome Institute"/>
            <person name="Lucas S."/>
            <person name="Copeland A."/>
            <person name="Lapidus A."/>
            <person name="Glavina del Rio T."/>
            <person name="Dalin E."/>
            <person name="Tice H."/>
            <person name="Bruce D."/>
            <person name="Goodwin L."/>
            <person name="Pitluck S."/>
            <person name="Sims D."/>
            <person name="Brettin T."/>
            <person name="Detter J.C."/>
            <person name="Han C."/>
            <person name="Larimer F."/>
            <person name="Land M."/>
            <person name="Hauser L."/>
            <person name="Kyrpides N."/>
            <person name="Ovchinnikova G."/>
            <person name="Stolz J."/>
        </authorList>
    </citation>
    <scope>NUCLEOTIDE SEQUENCE [LARGE SCALE GENOMIC DNA]</scope>
    <source>
        <strain evidence="4">MLS10</strain>
    </source>
</reference>
<dbReference type="GO" id="GO:0005524">
    <property type="term" value="F:ATP binding"/>
    <property type="evidence" value="ECO:0007669"/>
    <property type="project" value="UniProtKB-KW"/>
</dbReference>
<sequence length="288" mass="32811">MIEVEGLTHRFKKESALQDISFAMEKGRTYGLIGRNGAGKTTLLSILASFLPKQEGTYRYKGEDPFEQQALMREIQFVYQRDYSDETDKVTDYVKLYGRYLPRFDEERALSLLKGFGVPLDKAIHSLSTGKQSAFTICLGLASQSEVLIFDEAYQGLDAPGRERFYQLLVEEQERDPKLIILSTHLVSEMDYLFDHVLILDRGELVVNEPAEAFRDRGVTVTGHKDTIAAFVEGKQVIQRRELGPTVACTLFDRPDEEELREMKEAGIEISAVSLQDLFIFMTEEEEV</sequence>
<dbReference type="EMBL" id="CP001791">
    <property type="protein sequence ID" value="ADH97916.1"/>
    <property type="molecule type" value="Genomic_DNA"/>
</dbReference>
<dbReference type="GO" id="GO:0016887">
    <property type="term" value="F:ATP hydrolysis activity"/>
    <property type="evidence" value="ECO:0007669"/>
    <property type="project" value="InterPro"/>
</dbReference>
<dbReference type="Pfam" id="PF00005">
    <property type="entry name" value="ABC_tran"/>
    <property type="match status" value="1"/>
</dbReference>
<dbReference type="InterPro" id="IPR003593">
    <property type="entry name" value="AAA+_ATPase"/>
</dbReference>
<dbReference type="eggNOG" id="COG1131">
    <property type="taxonomic scope" value="Bacteria"/>
</dbReference>
<dbReference type="CDD" id="cd03230">
    <property type="entry name" value="ABC_DR_subfamily_A"/>
    <property type="match status" value="1"/>
</dbReference>
<evidence type="ECO:0000259" key="3">
    <source>
        <dbReference type="PROSITE" id="PS50893"/>
    </source>
</evidence>
<dbReference type="PANTHER" id="PTHR43158:SF5">
    <property type="entry name" value="ABC TRANSPORTER, ATP-BINDING PROTEIN"/>
    <property type="match status" value="1"/>
</dbReference>
<keyword evidence="1" id="KW-0547">Nucleotide-binding</keyword>
<evidence type="ECO:0000313" key="5">
    <source>
        <dbReference type="Proteomes" id="UP000000271"/>
    </source>
</evidence>
<dbReference type="RefSeq" id="WP_013171345.1">
    <property type="nucleotide sequence ID" value="NC_014219.1"/>
</dbReference>
<accession>D6XX59</accession>